<dbReference type="PANTHER" id="PTHR22878">
    <property type="entry name" value="DYNEIN HEAVY CHAIN 6, AXONEMAL-LIKE-RELATED"/>
    <property type="match status" value="1"/>
</dbReference>
<reference evidence="2 3" key="1">
    <citation type="submission" date="2020-02" db="EMBL/GenBank/DDBJ databases">
        <title>Draft genome sequence of Haematococcus lacustris strain NIES-144.</title>
        <authorList>
            <person name="Morimoto D."/>
            <person name="Nakagawa S."/>
            <person name="Yoshida T."/>
            <person name="Sawayama S."/>
        </authorList>
    </citation>
    <scope>NUCLEOTIDE SEQUENCE [LARGE SCALE GENOMIC DNA]</scope>
    <source>
        <strain evidence="2 3">NIES-144</strain>
    </source>
</reference>
<accession>A0A699Z4G7</accession>
<dbReference type="Proteomes" id="UP000485058">
    <property type="component" value="Unassembled WGS sequence"/>
</dbReference>
<dbReference type="GO" id="GO:0030286">
    <property type="term" value="C:dynein complex"/>
    <property type="evidence" value="ECO:0007669"/>
    <property type="project" value="InterPro"/>
</dbReference>
<organism evidence="2 3">
    <name type="scientific">Haematococcus lacustris</name>
    <name type="common">Green alga</name>
    <name type="synonym">Haematococcus pluvialis</name>
    <dbReference type="NCBI Taxonomy" id="44745"/>
    <lineage>
        <taxon>Eukaryota</taxon>
        <taxon>Viridiplantae</taxon>
        <taxon>Chlorophyta</taxon>
        <taxon>core chlorophytes</taxon>
        <taxon>Chlorophyceae</taxon>
        <taxon>CS clade</taxon>
        <taxon>Chlamydomonadales</taxon>
        <taxon>Haematococcaceae</taxon>
        <taxon>Haematococcus</taxon>
    </lineage>
</organism>
<evidence type="ECO:0000313" key="2">
    <source>
        <dbReference type="EMBL" id="GFH17527.1"/>
    </source>
</evidence>
<dbReference type="AlphaFoldDB" id="A0A699Z4G7"/>
<dbReference type="EMBL" id="BLLF01001161">
    <property type="protein sequence ID" value="GFH17527.1"/>
    <property type="molecule type" value="Genomic_DNA"/>
</dbReference>
<dbReference type="GO" id="GO:0045505">
    <property type="term" value="F:dynein intermediate chain binding"/>
    <property type="evidence" value="ECO:0007669"/>
    <property type="project" value="InterPro"/>
</dbReference>
<feature type="non-terminal residue" evidence="2">
    <location>
        <position position="1"/>
    </location>
</feature>
<dbReference type="PANTHER" id="PTHR22878:SF68">
    <property type="entry name" value="DYNEIN HEAVY CHAIN 6, AXONEMAL-LIKE"/>
    <property type="match status" value="1"/>
</dbReference>
<dbReference type="GO" id="GO:0007018">
    <property type="term" value="P:microtubule-based movement"/>
    <property type="evidence" value="ECO:0007669"/>
    <property type="project" value="InterPro"/>
</dbReference>
<evidence type="ECO:0000313" key="3">
    <source>
        <dbReference type="Proteomes" id="UP000485058"/>
    </source>
</evidence>
<dbReference type="Pfam" id="PF03028">
    <property type="entry name" value="Dynein_heavy"/>
    <property type="match status" value="1"/>
</dbReference>
<dbReference type="Gene3D" id="3.40.50.300">
    <property type="entry name" value="P-loop containing nucleotide triphosphate hydrolases"/>
    <property type="match status" value="1"/>
</dbReference>
<feature type="domain" description="Dynein heavy chain region D6 P-loop" evidence="1">
    <location>
        <begin position="1"/>
        <end position="44"/>
    </location>
</feature>
<protein>
    <recommendedName>
        <fullName evidence="1">Dynein heavy chain region D6 P-loop domain-containing protein</fullName>
    </recommendedName>
</protein>
<evidence type="ECO:0000259" key="1">
    <source>
        <dbReference type="Pfam" id="PF03028"/>
    </source>
</evidence>
<dbReference type="InterPro" id="IPR004273">
    <property type="entry name" value="Dynein_heavy_D6_P-loop"/>
</dbReference>
<proteinExistence type="predicted"/>
<feature type="non-terminal residue" evidence="2">
    <location>
        <position position="86"/>
    </location>
</feature>
<comment type="caution">
    <text evidence="2">The sequence shown here is derived from an EMBL/GenBank/DDBJ whole genome shotgun (WGS) entry which is preliminary data.</text>
</comment>
<sequence length="86" mass="9511">MPSLERICESLAPHNTDERFRLWMTSLPSEAFPASVLQSCIKMTNEPPSGLRANMRHCLSCEPLSSPDFWEYSDAAPDSALPAAAE</sequence>
<dbReference type="GO" id="GO:0008569">
    <property type="term" value="F:minus-end-directed microtubule motor activity"/>
    <property type="evidence" value="ECO:0007669"/>
    <property type="project" value="InterPro"/>
</dbReference>
<keyword evidence="3" id="KW-1185">Reference proteome</keyword>
<dbReference type="GO" id="GO:0051959">
    <property type="term" value="F:dynein light intermediate chain binding"/>
    <property type="evidence" value="ECO:0007669"/>
    <property type="project" value="InterPro"/>
</dbReference>
<dbReference type="InterPro" id="IPR027417">
    <property type="entry name" value="P-loop_NTPase"/>
</dbReference>
<name>A0A699Z4G7_HAELA</name>
<dbReference type="InterPro" id="IPR026983">
    <property type="entry name" value="DHC"/>
</dbReference>
<gene>
    <name evidence="2" type="ORF">HaLaN_14185</name>
</gene>